<dbReference type="InterPro" id="IPR009045">
    <property type="entry name" value="Zn_M74/Hedgehog-like"/>
</dbReference>
<evidence type="ECO:0000256" key="8">
    <source>
        <dbReference type="ARBA" id="ARBA00023049"/>
    </source>
</evidence>
<dbReference type="AlphaFoldDB" id="A0A944MBJ7"/>
<comment type="cofactor">
    <cofactor evidence="1">
        <name>Zn(2+)</name>
        <dbReference type="ChEBI" id="CHEBI:29105"/>
    </cofactor>
</comment>
<evidence type="ECO:0000256" key="9">
    <source>
        <dbReference type="ARBA" id="ARBA00023316"/>
    </source>
</evidence>
<keyword evidence="7" id="KW-0862">Zinc</keyword>
<evidence type="ECO:0000256" key="7">
    <source>
        <dbReference type="ARBA" id="ARBA00022833"/>
    </source>
</evidence>
<dbReference type="GO" id="GO:0006508">
    <property type="term" value="P:proteolysis"/>
    <property type="evidence" value="ECO:0007669"/>
    <property type="project" value="UniProtKB-KW"/>
</dbReference>
<dbReference type="PROSITE" id="PS51318">
    <property type="entry name" value="TAT"/>
    <property type="match status" value="1"/>
</dbReference>
<evidence type="ECO:0000256" key="11">
    <source>
        <dbReference type="ARBA" id="ARBA00093666"/>
    </source>
</evidence>
<keyword evidence="3" id="KW-0645">Protease</keyword>
<evidence type="ECO:0000256" key="1">
    <source>
        <dbReference type="ARBA" id="ARBA00001947"/>
    </source>
</evidence>
<comment type="similarity">
    <text evidence="10">Belongs to the peptidase M15 family.</text>
</comment>
<gene>
    <name evidence="12" type="ORF">KME65_03640</name>
</gene>
<dbReference type="PANTHER" id="PTHR37425:SF1">
    <property type="entry name" value="OUTER MEMBRANE PROTEIN"/>
    <property type="match status" value="1"/>
</dbReference>
<dbReference type="CDD" id="cd14844">
    <property type="entry name" value="Zn-DD-carboxypeptidase_like"/>
    <property type="match status" value="1"/>
</dbReference>
<sequence>MNSTPNTARENPHLSRRRFLRGCASLGGVLIASPLLAALPDGERRTLAFRHTHTGERERLTYWRDGEYQGENLQILDHLLRDHRTGESMPMDRALLDMLHGLQQGIGGEGEFEIISAYRSPKTNRMLRNKSGGVAKRSLHMQGRAIDVRLCGCDLKTLRDRAIAMKAGGVGYYPKSNFIHIDTGRFRYWS</sequence>
<evidence type="ECO:0000313" key="12">
    <source>
        <dbReference type="EMBL" id="MBT2988035.1"/>
    </source>
</evidence>
<evidence type="ECO:0000256" key="6">
    <source>
        <dbReference type="ARBA" id="ARBA00022801"/>
    </source>
</evidence>
<keyword evidence="8" id="KW-0482">Metalloprotease</keyword>
<keyword evidence="4" id="KW-0479">Metal-binding</keyword>
<dbReference type="GO" id="GO:0046872">
    <property type="term" value="F:metal ion binding"/>
    <property type="evidence" value="ECO:0007669"/>
    <property type="project" value="UniProtKB-KW"/>
</dbReference>
<evidence type="ECO:0000313" key="13">
    <source>
        <dbReference type="Proteomes" id="UP000770889"/>
    </source>
</evidence>
<dbReference type="NCBIfam" id="TIGR01409">
    <property type="entry name" value="TAT_signal_seq"/>
    <property type="match status" value="1"/>
</dbReference>
<organism evidence="12 13">
    <name type="scientific">Candidatus Thiodiazotropha taylori</name>
    <dbReference type="NCBI Taxonomy" id="2792791"/>
    <lineage>
        <taxon>Bacteria</taxon>
        <taxon>Pseudomonadati</taxon>
        <taxon>Pseudomonadota</taxon>
        <taxon>Gammaproteobacteria</taxon>
        <taxon>Chromatiales</taxon>
        <taxon>Sedimenticolaceae</taxon>
        <taxon>Candidatus Thiodiazotropha</taxon>
    </lineage>
</organism>
<evidence type="ECO:0000256" key="5">
    <source>
        <dbReference type="ARBA" id="ARBA00022729"/>
    </source>
</evidence>
<keyword evidence="9" id="KW-0961">Cell wall biogenesis/degradation</keyword>
<dbReference type="InterPro" id="IPR010275">
    <property type="entry name" value="MepK"/>
</dbReference>
<dbReference type="GO" id="GO:0008237">
    <property type="term" value="F:metallopeptidase activity"/>
    <property type="evidence" value="ECO:0007669"/>
    <property type="project" value="UniProtKB-KW"/>
</dbReference>
<dbReference type="InterPro" id="IPR019546">
    <property type="entry name" value="TAT_signal_bac_arc"/>
</dbReference>
<dbReference type="Pfam" id="PF05951">
    <property type="entry name" value="Peptidase_M15_2"/>
    <property type="match status" value="1"/>
</dbReference>
<proteinExistence type="inferred from homology"/>
<protein>
    <recommendedName>
        <fullName evidence="11">Murein endopeptidase K</fullName>
    </recommendedName>
</protein>
<keyword evidence="6" id="KW-0378">Hydrolase</keyword>
<dbReference type="Gene3D" id="3.30.1380.10">
    <property type="match status" value="1"/>
</dbReference>
<dbReference type="EMBL" id="JAHHGM010000002">
    <property type="protein sequence ID" value="MBT2988035.1"/>
    <property type="molecule type" value="Genomic_DNA"/>
</dbReference>
<evidence type="ECO:0000256" key="3">
    <source>
        <dbReference type="ARBA" id="ARBA00022670"/>
    </source>
</evidence>
<comment type="caution">
    <text evidence="12">The sequence shown here is derived from an EMBL/GenBank/DDBJ whole genome shotgun (WGS) entry which is preliminary data.</text>
</comment>
<dbReference type="InterPro" id="IPR006311">
    <property type="entry name" value="TAT_signal"/>
</dbReference>
<evidence type="ECO:0000256" key="10">
    <source>
        <dbReference type="ARBA" id="ARBA00093448"/>
    </source>
</evidence>
<evidence type="ECO:0000256" key="4">
    <source>
        <dbReference type="ARBA" id="ARBA00022723"/>
    </source>
</evidence>
<dbReference type="PANTHER" id="PTHR37425">
    <property type="match status" value="1"/>
</dbReference>
<dbReference type="GO" id="GO:0071555">
    <property type="term" value="P:cell wall organization"/>
    <property type="evidence" value="ECO:0007669"/>
    <property type="project" value="UniProtKB-KW"/>
</dbReference>
<reference evidence="12 13" key="1">
    <citation type="submission" date="2021-05" db="EMBL/GenBank/DDBJ databases">
        <title>Genetic and Functional Diversity in Clade A Lucinid endosymbionts from the Bahamas.</title>
        <authorList>
            <person name="Giani N.M."/>
            <person name="Engel A.S."/>
            <person name="Campbell B.J."/>
        </authorList>
    </citation>
    <scope>NUCLEOTIDE SEQUENCE [LARGE SCALE GENOMIC DNA]</scope>
    <source>
        <strain evidence="12">LUC16012Gg_MoonRockCtena</strain>
    </source>
</reference>
<evidence type="ECO:0000256" key="2">
    <source>
        <dbReference type="ARBA" id="ARBA00004776"/>
    </source>
</evidence>
<accession>A0A944MBJ7</accession>
<comment type="pathway">
    <text evidence="2">Cell wall biogenesis; cell wall polysaccharide biosynthesis.</text>
</comment>
<dbReference type="Proteomes" id="UP000770889">
    <property type="component" value="Unassembled WGS sequence"/>
</dbReference>
<dbReference type="SUPFAM" id="SSF55166">
    <property type="entry name" value="Hedgehog/DD-peptidase"/>
    <property type="match status" value="1"/>
</dbReference>
<name>A0A944MBJ7_9GAMM</name>
<keyword evidence="5" id="KW-0732">Signal</keyword>